<dbReference type="InterPro" id="IPR031634">
    <property type="entry name" value="PknG_rubred"/>
</dbReference>
<evidence type="ECO:0000256" key="6">
    <source>
        <dbReference type="ARBA" id="ARBA00022840"/>
    </source>
</evidence>
<dbReference type="RefSeq" id="WP_084425323.1">
    <property type="nucleotide sequence ID" value="NZ_FWXV01000001.1"/>
</dbReference>
<dbReference type="SUPFAM" id="SSF48452">
    <property type="entry name" value="TPR-like"/>
    <property type="match status" value="1"/>
</dbReference>
<sequence length="727" mass="79036">MSACTEPGCTGSYGPHGYCDDCGHKAPAAPKPPTKPSSEPQSVQRPISRPVSTSRFGAGWVSMPRVSRGEPTGGPVQPIEESQRFCRKCNTPVGRGRDGNPGRARGYCRKDGTPFCFEPTLAETDAVDRYEIDRCIARGGQGWIYLGHDTHFDDTGLQRAVVLKGVIDSADPEAIEQARQERRFLIAVDHPNIVKVIDFVRHPDPLTGTMAGYLVMEYIDGRTLLDLHREYHDEGGQRAPLPLTHVLAYGIEILQAIGYLHEKGLLYCDFKPDNAMHTGDQLKLIDLGAVVPMDDVPDMFLGTVGYQAPEIGDTGPTTASDLYTVGRSLAVLSFNFEGFTKEYADRLPDRDDVPVLAAHESFDLLLRRATHPDPAQRFASAEQMRSQLEGVLQEVLSASQVRPPTLTSRVFTVEQRTFGTDVVIAGDRSLSQVDWSAVGPALPAPLVDPADPAAGHLAAIAAADPDSVVDALLAIPSQSPEVVLQLVGARIAAGQLDVAHQDLDAYAASAPHDWRVSWYRGLAALSAGRPHEARPYFEHVYAALPGELPPKLALAAASEWDGDDDRAGPLYHRVWRADTRYVSAAFGYARVLARRGELAAAITALDGVPEDSAQHTFAQVAAIRTCLSPNLAKAELLDAGARLTRLKIGIERQAELSIEVFAAALDWVRDNDGAEASGEVLGRPLADRHLRFGLEKAYRDLAGVTEDVDRKIELVRTANRVRPRTLF</sequence>
<feature type="compositionally biased region" description="Polar residues" evidence="9">
    <location>
        <begin position="37"/>
        <end position="55"/>
    </location>
</feature>
<dbReference type="Pfam" id="PF16919">
    <property type="entry name" value="PknG_rubred"/>
    <property type="match status" value="1"/>
</dbReference>
<protein>
    <recommendedName>
        <fullName evidence="1">non-specific serine/threonine protein kinase</fullName>
        <ecNumber evidence="1">2.7.11.1</ecNumber>
    </recommendedName>
</protein>
<name>A0A1W2BHJ9_KIBAR</name>
<evidence type="ECO:0000256" key="9">
    <source>
        <dbReference type="SAM" id="MobiDB-lite"/>
    </source>
</evidence>
<dbReference type="Pfam" id="PF00069">
    <property type="entry name" value="Pkinase"/>
    <property type="match status" value="1"/>
</dbReference>
<dbReference type="Proteomes" id="UP000192674">
    <property type="component" value="Unassembled WGS sequence"/>
</dbReference>
<feature type="domain" description="Protein kinase" evidence="10">
    <location>
        <begin position="130"/>
        <end position="396"/>
    </location>
</feature>
<evidence type="ECO:0000256" key="2">
    <source>
        <dbReference type="ARBA" id="ARBA00022527"/>
    </source>
</evidence>
<reference evidence="11 12" key="1">
    <citation type="submission" date="2017-04" db="EMBL/GenBank/DDBJ databases">
        <authorList>
            <person name="Afonso C.L."/>
            <person name="Miller P.J."/>
            <person name="Scott M.A."/>
            <person name="Spackman E."/>
            <person name="Goraichik I."/>
            <person name="Dimitrov K.M."/>
            <person name="Suarez D.L."/>
            <person name="Swayne D.E."/>
        </authorList>
    </citation>
    <scope>NUCLEOTIDE SEQUENCE [LARGE SCALE GENOMIC DNA]</scope>
    <source>
        <strain evidence="11 12">DSM 43828</strain>
    </source>
</reference>
<dbReference type="EC" id="2.7.11.1" evidence="1"/>
<dbReference type="EMBL" id="FWXV01000001">
    <property type="protein sequence ID" value="SMC72366.1"/>
    <property type="molecule type" value="Genomic_DNA"/>
</dbReference>
<dbReference type="Gene3D" id="1.10.510.10">
    <property type="entry name" value="Transferase(Phosphotransferase) domain 1"/>
    <property type="match status" value="1"/>
</dbReference>
<keyword evidence="3" id="KW-0808">Transferase</keyword>
<keyword evidence="6" id="KW-0067">ATP-binding</keyword>
<dbReference type="FunFam" id="1.10.510.10:FF:000306">
    <property type="entry name" value="Serine/threonine protein kinase"/>
    <property type="match status" value="1"/>
</dbReference>
<dbReference type="Gene3D" id="3.30.200.20">
    <property type="entry name" value="Phosphorylase Kinase, domain 1"/>
    <property type="match status" value="1"/>
</dbReference>
<dbReference type="InterPro" id="IPR011009">
    <property type="entry name" value="Kinase-like_dom_sf"/>
</dbReference>
<dbReference type="AlphaFoldDB" id="A0A1W2BHJ9"/>
<dbReference type="PANTHER" id="PTHR24363:SF0">
    <property type="entry name" value="SERINE_THREONINE KINASE LIKE DOMAIN CONTAINING 1"/>
    <property type="match status" value="1"/>
</dbReference>
<keyword evidence="4" id="KW-0547">Nucleotide-binding</keyword>
<keyword evidence="2" id="KW-0723">Serine/threonine-protein kinase</keyword>
<evidence type="ECO:0000256" key="5">
    <source>
        <dbReference type="ARBA" id="ARBA00022777"/>
    </source>
</evidence>
<keyword evidence="5 11" id="KW-0418">Kinase</keyword>
<keyword evidence="12" id="KW-1185">Reference proteome</keyword>
<evidence type="ECO:0000256" key="8">
    <source>
        <dbReference type="ARBA" id="ARBA00048679"/>
    </source>
</evidence>
<evidence type="ECO:0000256" key="1">
    <source>
        <dbReference type="ARBA" id="ARBA00012513"/>
    </source>
</evidence>
<comment type="catalytic activity">
    <reaction evidence="8">
        <text>L-seryl-[protein] + ATP = O-phospho-L-seryl-[protein] + ADP + H(+)</text>
        <dbReference type="Rhea" id="RHEA:17989"/>
        <dbReference type="Rhea" id="RHEA-COMP:9863"/>
        <dbReference type="Rhea" id="RHEA-COMP:11604"/>
        <dbReference type="ChEBI" id="CHEBI:15378"/>
        <dbReference type="ChEBI" id="CHEBI:29999"/>
        <dbReference type="ChEBI" id="CHEBI:30616"/>
        <dbReference type="ChEBI" id="CHEBI:83421"/>
        <dbReference type="ChEBI" id="CHEBI:456216"/>
        <dbReference type="EC" id="2.7.11.1"/>
    </reaction>
</comment>
<dbReference type="PROSITE" id="PS50011">
    <property type="entry name" value="PROTEIN_KINASE_DOM"/>
    <property type="match status" value="1"/>
</dbReference>
<evidence type="ECO:0000313" key="12">
    <source>
        <dbReference type="Proteomes" id="UP000192674"/>
    </source>
</evidence>
<evidence type="ECO:0000259" key="10">
    <source>
        <dbReference type="PROSITE" id="PS50011"/>
    </source>
</evidence>
<dbReference type="Pfam" id="PF16918">
    <property type="entry name" value="PknG_TPR"/>
    <property type="match status" value="1"/>
</dbReference>
<dbReference type="SUPFAM" id="SSF56112">
    <property type="entry name" value="Protein kinase-like (PK-like)"/>
    <property type="match status" value="1"/>
</dbReference>
<dbReference type="CDD" id="cd14014">
    <property type="entry name" value="STKc_PknB_like"/>
    <property type="match status" value="1"/>
</dbReference>
<feature type="region of interest" description="Disordered" evidence="9">
    <location>
        <begin position="24"/>
        <end position="78"/>
    </location>
</feature>
<dbReference type="GO" id="GO:0005524">
    <property type="term" value="F:ATP binding"/>
    <property type="evidence" value="ECO:0007669"/>
    <property type="project" value="UniProtKB-KW"/>
</dbReference>
<evidence type="ECO:0000256" key="7">
    <source>
        <dbReference type="ARBA" id="ARBA00047899"/>
    </source>
</evidence>
<dbReference type="PANTHER" id="PTHR24363">
    <property type="entry name" value="SERINE/THREONINE PROTEIN KINASE"/>
    <property type="match status" value="1"/>
</dbReference>
<proteinExistence type="predicted"/>
<dbReference type="InterPro" id="IPR031636">
    <property type="entry name" value="PknG_TPR"/>
</dbReference>
<accession>A0A1W2BHJ9</accession>
<dbReference type="InterPro" id="IPR011990">
    <property type="entry name" value="TPR-like_helical_dom_sf"/>
</dbReference>
<comment type="catalytic activity">
    <reaction evidence="7">
        <text>L-threonyl-[protein] + ATP = O-phospho-L-threonyl-[protein] + ADP + H(+)</text>
        <dbReference type="Rhea" id="RHEA:46608"/>
        <dbReference type="Rhea" id="RHEA-COMP:11060"/>
        <dbReference type="Rhea" id="RHEA-COMP:11605"/>
        <dbReference type="ChEBI" id="CHEBI:15378"/>
        <dbReference type="ChEBI" id="CHEBI:30013"/>
        <dbReference type="ChEBI" id="CHEBI:30616"/>
        <dbReference type="ChEBI" id="CHEBI:61977"/>
        <dbReference type="ChEBI" id="CHEBI:456216"/>
        <dbReference type="EC" id="2.7.11.1"/>
    </reaction>
</comment>
<evidence type="ECO:0000256" key="3">
    <source>
        <dbReference type="ARBA" id="ARBA00022679"/>
    </source>
</evidence>
<dbReference type="GO" id="GO:0004674">
    <property type="term" value="F:protein serine/threonine kinase activity"/>
    <property type="evidence" value="ECO:0007669"/>
    <property type="project" value="UniProtKB-KW"/>
</dbReference>
<gene>
    <name evidence="11" type="ORF">SAMN05661093_01692</name>
</gene>
<organism evidence="11 12">
    <name type="scientific">Kibdelosporangium aridum</name>
    <dbReference type="NCBI Taxonomy" id="2030"/>
    <lineage>
        <taxon>Bacteria</taxon>
        <taxon>Bacillati</taxon>
        <taxon>Actinomycetota</taxon>
        <taxon>Actinomycetes</taxon>
        <taxon>Pseudonocardiales</taxon>
        <taxon>Pseudonocardiaceae</taxon>
        <taxon>Kibdelosporangium</taxon>
    </lineage>
</organism>
<dbReference type="InterPro" id="IPR000719">
    <property type="entry name" value="Prot_kinase_dom"/>
</dbReference>
<evidence type="ECO:0000256" key="4">
    <source>
        <dbReference type="ARBA" id="ARBA00022741"/>
    </source>
</evidence>
<dbReference type="Gene3D" id="1.25.40.10">
    <property type="entry name" value="Tetratricopeptide repeat domain"/>
    <property type="match status" value="1"/>
</dbReference>
<evidence type="ECO:0000313" key="11">
    <source>
        <dbReference type="EMBL" id="SMC72366.1"/>
    </source>
</evidence>